<evidence type="ECO:0000259" key="5">
    <source>
        <dbReference type="Pfam" id="PF00296"/>
    </source>
</evidence>
<feature type="domain" description="Luciferase-like" evidence="5">
    <location>
        <begin position="7"/>
        <end position="242"/>
    </location>
</feature>
<dbReference type="Gene3D" id="3.20.20.30">
    <property type="entry name" value="Luciferase-like domain"/>
    <property type="match status" value="1"/>
</dbReference>
<evidence type="ECO:0000256" key="2">
    <source>
        <dbReference type="ARBA" id="ARBA00022643"/>
    </source>
</evidence>
<dbReference type="EMBL" id="SOCE01000001">
    <property type="protein sequence ID" value="TDU89532.1"/>
    <property type="molecule type" value="Genomic_DNA"/>
</dbReference>
<dbReference type="InterPro" id="IPR036661">
    <property type="entry name" value="Luciferase-like_sf"/>
</dbReference>
<organism evidence="6 7">
    <name type="scientific">Kribbella voronezhensis</name>
    <dbReference type="NCBI Taxonomy" id="2512212"/>
    <lineage>
        <taxon>Bacteria</taxon>
        <taxon>Bacillati</taxon>
        <taxon>Actinomycetota</taxon>
        <taxon>Actinomycetes</taxon>
        <taxon>Propionibacteriales</taxon>
        <taxon>Kribbellaceae</taxon>
        <taxon>Kribbella</taxon>
    </lineage>
</organism>
<dbReference type="SUPFAM" id="SSF51679">
    <property type="entry name" value="Bacterial luciferase-like"/>
    <property type="match status" value="1"/>
</dbReference>
<sequence length="270" mass="30130">MRFGVILPGGTAREQLEQAVSAEAAGWDGVFVWEAAYGVDAWGLLSAMAARTSRIRLGTMLTPLPWRRPWKVASQVATLDQLSDGRATLAVGLGATDAEMPRTGEELDLRTRAAMLDEGIDLIRELWAGRSQYHGVYYDYSCERDGLAEVGRPVQERIPLWVVGAWPRPKSMRRVLRCDGVLPQFQPGADTPEEMRVLRTWLTEHGMAPGFDVIAEGETPPDDREAAAQQVAPWADAGATWWLETRWDLPHHSPERMHQVRTRIEAGPPR</sequence>
<evidence type="ECO:0000256" key="3">
    <source>
        <dbReference type="ARBA" id="ARBA00023002"/>
    </source>
</evidence>
<keyword evidence="1" id="KW-0285">Flavoprotein</keyword>
<dbReference type="PANTHER" id="PTHR42847:SF4">
    <property type="entry name" value="ALKANESULFONATE MONOOXYGENASE-RELATED"/>
    <property type="match status" value="1"/>
</dbReference>
<name>A0A4R7TBS6_9ACTN</name>
<accession>A0A4R7TBS6</accession>
<evidence type="ECO:0000313" key="6">
    <source>
        <dbReference type="EMBL" id="TDU89532.1"/>
    </source>
</evidence>
<keyword evidence="7" id="KW-1185">Reference proteome</keyword>
<keyword evidence="4 6" id="KW-0503">Monooxygenase</keyword>
<comment type="caution">
    <text evidence="6">The sequence shown here is derived from an EMBL/GenBank/DDBJ whole genome shotgun (WGS) entry which is preliminary data.</text>
</comment>
<dbReference type="GO" id="GO:0008726">
    <property type="term" value="F:alkanesulfonate monooxygenase activity"/>
    <property type="evidence" value="ECO:0007669"/>
    <property type="project" value="TreeGrafter"/>
</dbReference>
<dbReference type="OrthoDB" id="5175259at2"/>
<evidence type="ECO:0000256" key="1">
    <source>
        <dbReference type="ARBA" id="ARBA00022630"/>
    </source>
</evidence>
<keyword evidence="3" id="KW-0560">Oxidoreductase</keyword>
<dbReference type="InterPro" id="IPR050172">
    <property type="entry name" value="SsuD_RutA_monooxygenase"/>
</dbReference>
<dbReference type="GO" id="GO:0046306">
    <property type="term" value="P:alkanesulfonate catabolic process"/>
    <property type="evidence" value="ECO:0007669"/>
    <property type="project" value="TreeGrafter"/>
</dbReference>
<keyword evidence="2" id="KW-0288">FMN</keyword>
<dbReference type="Pfam" id="PF00296">
    <property type="entry name" value="Bac_luciferase"/>
    <property type="match status" value="1"/>
</dbReference>
<dbReference type="RefSeq" id="WP_133979587.1">
    <property type="nucleotide sequence ID" value="NZ_SOCE01000001.1"/>
</dbReference>
<gene>
    <name evidence="6" type="ORF">EV138_3103</name>
</gene>
<dbReference type="InterPro" id="IPR011251">
    <property type="entry name" value="Luciferase-like_dom"/>
</dbReference>
<reference evidence="6 7" key="1">
    <citation type="submission" date="2019-03" db="EMBL/GenBank/DDBJ databases">
        <title>Genomic Encyclopedia of Type Strains, Phase III (KMG-III): the genomes of soil and plant-associated and newly described type strains.</title>
        <authorList>
            <person name="Whitman W."/>
        </authorList>
    </citation>
    <scope>NUCLEOTIDE SEQUENCE [LARGE SCALE GENOMIC DNA]</scope>
    <source>
        <strain evidence="6 7">VKM Ac-2575</strain>
    </source>
</reference>
<dbReference type="Proteomes" id="UP000295151">
    <property type="component" value="Unassembled WGS sequence"/>
</dbReference>
<protein>
    <submittedName>
        <fullName evidence="6">Alkanesulfonate monooxygenase SsuD/methylene tetrahydromethanopterin reductase-like flavin-dependent oxidoreductase (Luciferase family)</fullName>
    </submittedName>
</protein>
<evidence type="ECO:0000313" key="7">
    <source>
        <dbReference type="Proteomes" id="UP000295151"/>
    </source>
</evidence>
<dbReference type="AlphaFoldDB" id="A0A4R7TBS6"/>
<evidence type="ECO:0000256" key="4">
    <source>
        <dbReference type="ARBA" id="ARBA00023033"/>
    </source>
</evidence>
<dbReference type="PANTHER" id="PTHR42847">
    <property type="entry name" value="ALKANESULFONATE MONOOXYGENASE"/>
    <property type="match status" value="1"/>
</dbReference>
<proteinExistence type="predicted"/>